<evidence type="ECO:0000256" key="1">
    <source>
        <dbReference type="ARBA" id="ARBA00001974"/>
    </source>
</evidence>
<protein>
    <submittedName>
        <fullName evidence="9">Isovaleryl-CoA dehydrogenase</fullName>
    </submittedName>
</protein>
<dbReference type="Gene3D" id="1.20.140.10">
    <property type="entry name" value="Butyryl-CoA Dehydrogenase, subunit A, domain 3"/>
    <property type="match status" value="1"/>
</dbReference>
<feature type="domain" description="Acyl-CoA oxidase/dehydrogenase middle" evidence="7">
    <location>
        <begin position="133"/>
        <end position="241"/>
    </location>
</feature>
<evidence type="ECO:0000256" key="5">
    <source>
        <dbReference type="RuleBase" id="RU362125"/>
    </source>
</evidence>
<dbReference type="Pfam" id="PF02770">
    <property type="entry name" value="Acyl-CoA_dh_M"/>
    <property type="match status" value="1"/>
</dbReference>
<dbReference type="GO" id="GO:0046359">
    <property type="term" value="P:butyrate catabolic process"/>
    <property type="evidence" value="ECO:0007669"/>
    <property type="project" value="TreeGrafter"/>
</dbReference>
<dbReference type="InterPro" id="IPR046373">
    <property type="entry name" value="Acyl-CoA_Oxase/DH_mid-dom_sf"/>
</dbReference>
<evidence type="ECO:0000313" key="9">
    <source>
        <dbReference type="EMBL" id="GEC22440.1"/>
    </source>
</evidence>
<name>A0A4Y3WWH3_9PSEU</name>
<dbReference type="InterPro" id="IPR036250">
    <property type="entry name" value="AcylCo_DH-like_C"/>
</dbReference>
<proteinExistence type="inferred from homology"/>
<feature type="domain" description="Acyl-CoA dehydrogenase/oxidase C-terminal" evidence="6">
    <location>
        <begin position="267"/>
        <end position="390"/>
    </location>
</feature>
<dbReference type="CDD" id="cd00567">
    <property type="entry name" value="ACAD"/>
    <property type="match status" value="1"/>
</dbReference>
<dbReference type="InterPro" id="IPR006091">
    <property type="entry name" value="Acyl-CoA_Oxase/DH_mid-dom"/>
</dbReference>
<reference evidence="9 10" key="1">
    <citation type="submission" date="2019-06" db="EMBL/GenBank/DDBJ databases">
        <title>Whole genome shotgun sequence of Pseudonocardia hydrocarbonoxydans NBRC 14498.</title>
        <authorList>
            <person name="Hosoyama A."/>
            <person name="Uohara A."/>
            <person name="Ohji S."/>
            <person name="Ichikawa N."/>
        </authorList>
    </citation>
    <scope>NUCLEOTIDE SEQUENCE [LARGE SCALE GENOMIC DNA]</scope>
    <source>
        <strain evidence="9 10">NBRC 14498</strain>
    </source>
</reference>
<comment type="similarity">
    <text evidence="2 5">Belongs to the acyl-CoA dehydrogenase family.</text>
</comment>
<evidence type="ECO:0000256" key="3">
    <source>
        <dbReference type="ARBA" id="ARBA00022630"/>
    </source>
</evidence>
<evidence type="ECO:0000259" key="6">
    <source>
        <dbReference type="Pfam" id="PF00441"/>
    </source>
</evidence>
<dbReference type="PANTHER" id="PTHR43884:SF12">
    <property type="entry name" value="ISOVALERYL-COA DEHYDROGENASE, MITOCHONDRIAL-RELATED"/>
    <property type="match status" value="1"/>
</dbReference>
<feature type="domain" description="Acyl-CoA dehydrogenase/oxidase N-terminal" evidence="8">
    <location>
        <begin position="10"/>
        <end position="123"/>
    </location>
</feature>
<keyword evidence="10" id="KW-1185">Reference proteome</keyword>
<evidence type="ECO:0000313" key="10">
    <source>
        <dbReference type="Proteomes" id="UP000320338"/>
    </source>
</evidence>
<dbReference type="SUPFAM" id="SSF47203">
    <property type="entry name" value="Acyl-CoA dehydrogenase C-terminal domain-like"/>
    <property type="match status" value="1"/>
</dbReference>
<accession>A0A4Y3WWH3</accession>
<dbReference type="GO" id="GO:0050660">
    <property type="term" value="F:flavin adenine dinucleotide binding"/>
    <property type="evidence" value="ECO:0007669"/>
    <property type="project" value="InterPro"/>
</dbReference>
<dbReference type="InterPro" id="IPR009100">
    <property type="entry name" value="AcylCoA_DH/oxidase_NM_dom_sf"/>
</dbReference>
<evidence type="ECO:0000259" key="7">
    <source>
        <dbReference type="Pfam" id="PF02770"/>
    </source>
</evidence>
<dbReference type="InterPro" id="IPR013786">
    <property type="entry name" value="AcylCoA_DH/ox_N"/>
</dbReference>
<keyword evidence="3 5" id="KW-0285">Flavoprotein</keyword>
<dbReference type="EMBL" id="BJNG01000044">
    <property type="protein sequence ID" value="GEC22440.1"/>
    <property type="molecule type" value="Genomic_DNA"/>
</dbReference>
<dbReference type="Gene3D" id="1.10.540.10">
    <property type="entry name" value="Acyl-CoA dehydrogenase/oxidase, N-terminal domain"/>
    <property type="match status" value="1"/>
</dbReference>
<sequence length="416" mass="43886">MSGDTALLAEQKALRATAREFARDVLAQVHEATDPLPTPTERYRATRPFYEQMVAAGFLRRLVPRALGGDGTGASTTAVLAEELVAGSPSVALHLFSTGLGLTPLLRAGSADQRERFLPPFLATSGAPLASLALSEPGGTANLDEVDPATGEDVGLQTIARRDGEDWVVNGRKHWVSHATGWNGTGPDLMSIVCRANDDPDPRSSLAVVLVPGPIDGLRIDALIDPLGHRAHLLPRLSLVDVRTPAANLLGRVGDGLGIVHASFGGALIGACATGVLRVAFDAALRFARSDRRGGRVPVIGHQGVGFLLADVKTRIEAVRSLTYRACAAIDDGSPGAEELSVHAKVFGSESAVQCLVDLMRVVGVEAYGHHLPLAGLIQDALAYPLFSGGNIAFRRRRLHTLLADPEYDPWSTVGT</sequence>
<evidence type="ECO:0000256" key="2">
    <source>
        <dbReference type="ARBA" id="ARBA00009347"/>
    </source>
</evidence>
<dbReference type="PANTHER" id="PTHR43884">
    <property type="entry name" value="ACYL-COA DEHYDROGENASE"/>
    <property type="match status" value="1"/>
</dbReference>
<dbReference type="Pfam" id="PF02771">
    <property type="entry name" value="Acyl-CoA_dh_N"/>
    <property type="match status" value="1"/>
</dbReference>
<dbReference type="SUPFAM" id="SSF56645">
    <property type="entry name" value="Acyl-CoA dehydrogenase NM domain-like"/>
    <property type="match status" value="1"/>
</dbReference>
<dbReference type="GO" id="GO:0003995">
    <property type="term" value="F:acyl-CoA dehydrogenase activity"/>
    <property type="evidence" value="ECO:0007669"/>
    <property type="project" value="TreeGrafter"/>
</dbReference>
<dbReference type="AlphaFoldDB" id="A0A4Y3WWH3"/>
<gene>
    <name evidence="9" type="ORF">PHY01_47230</name>
</gene>
<keyword evidence="4 5" id="KW-0274">FAD</keyword>
<dbReference type="Pfam" id="PF00441">
    <property type="entry name" value="Acyl-CoA_dh_1"/>
    <property type="match status" value="1"/>
</dbReference>
<organism evidence="9 10">
    <name type="scientific">Pseudonocardia hydrocarbonoxydans</name>
    <dbReference type="NCBI Taxonomy" id="76726"/>
    <lineage>
        <taxon>Bacteria</taxon>
        <taxon>Bacillati</taxon>
        <taxon>Actinomycetota</taxon>
        <taxon>Actinomycetes</taxon>
        <taxon>Pseudonocardiales</taxon>
        <taxon>Pseudonocardiaceae</taxon>
        <taxon>Pseudonocardia</taxon>
    </lineage>
</organism>
<dbReference type="OrthoDB" id="2769798at2"/>
<keyword evidence="5" id="KW-0560">Oxidoreductase</keyword>
<dbReference type="RefSeq" id="WP_141281925.1">
    <property type="nucleotide sequence ID" value="NZ_BAAARZ010000061.1"/>
</dbReference>
<dbReference type="InterPro" id="IPR037069">
    <property type="entry name" value="AcylCoA_DH/ox_N_sf"/>
</dbReference>
<dbReference type="Gene3D" id="2.40.110.10">
    <property type="entry name" value="Butyryl-CoA Dehydrogenase, subunit A, domain 2"/>
    <property type="match status" value="1"/>
</dbReference>
<dbReference type="Proteomes" id="UP000320338">
    <property type="component" value="Unassembled WGS sequence"/>
</dbReference>
<comment type="cofactor">
    <cofactor evidence="1 5">
        <name>FAD</name>
        <dbReference type="ChEBI" id="CHEBI:57692"/>
    </cofactor>
</comment>
<dbReference type="InterPro" id="IPR009075">
    <property type="entry name" value="AcylCo_DH/oxidase_C"/>
</dbReference>
<comment type="caution">
    <text evidence="9">The sequence shown here is derived from an EMBL/GenBank/DDBJ whole genome shotgun (WGS) entry which is preliminary data.</text>
</comment>
<evidence type="ECO:0000256" key="4">
    <source>
        <dbReference type="ARBA" id="ARBA00022827"/>
    </source>
</evidence>
<evidence type="ECO:0000259" key="8">
    <source>
        <dbReference type="Pfam" id="PF02771"/>
    </source>
</evidence>
<dbReference type="GO" id="GO:0033539">
    <property type="term" value="P:fatty acid beta-oxidation using acyl-CoA dehydrogenase"/>
    <property type="evidence" value="ECO:0007669"/>
    <property type="project" value="TreeGrafter"/>
</dbReference>